<evidence type="ECO:0000256" key="6">
    <source>
        <dbReference type="ARBA" id="ARBA00022833"/>
    </source>
</evidence>
<feature type="short sequence motif" description="RadA KNRFG motif" evidence="11">
    <location>
        <begin position="260"/>
        <end position="264"/>
    </location>
</feature>
<dbReference type="InterPro" id="IPR041166">
    <property type="entry name" value="Rubredoxin_2"/>
</dbReference>
<organism evidence="15 16">
    <name type="scientific">candidate division WWE3 bacterium RIFCSPLOWO2_12_FULL_36_10</name>
    <dbReference type="NCBI Taxonomy" id="1802630"/>
    <lineage>
        <taxon>Bacteria</taxon>
        <taxon>Katanobacteria</taxon>
    </lineage>
</organism>
<gene>
    <name evidence="11" type="primary">radA</name>
    <name evidence="15" type="ORF">A3H26_00040</name>
</gene>
<evidence type="ECO:0000256" key="10">
    <source>
        <dbReference type="ARBA" id="ARBA00023204"/>
    </source>
</evidence>
<name>A0A1F4VJM9_UNCKA</name>
<evidence type="ECO:0000256" key="2">
    <source>
        <dbReference type="ARBA" id="ARBA00022741"/>
    </source>
</evidence>
<keyword evidence="6 13" id="KW-0862">Zinc</keyword>
<dbReference type="InterPro" id="IPR020588">
    <property type="entry name" value="RecA_ATP-bd"/>
</dbReference>
<comment type="function">
    <text evidence="13">DNA-dependent ATPase involved in processing of recombination intermediates, plays a role in repairing DNA breaks. Stimulates the branch migration of RecA-mediated strand transfer reactions, allowing the 3' invading strand to extend heteroduplex DNA faster. Binds ssDNA in the presence of ADP but not other nucleotides, has ATPase activity that is stimulated by ssDNA and various branched DNA structures, but inhibited by SSB. Does not have RecA's homology-searching function.</text>
</comment>
<dbReference type="PANTHER" id="PTHR32472:SF10">
    <property type="entry name" value="DNA REPAIR PROTEIN RADA-LIKE PROTEIN"/>
    <property type="match status" value="1"/>
</dbReference>
<dbReference type="AlphaFoldDB" id="A0A1F4VJM9"/>
<keyword evidence="3 11" id="KW-0227">DNA damage</keyword>
<keyword evidence="9 11" id="KW-0238">DNA-binding</keyword>
<dbReference type="HAMAP" id="MF_01498">
    <property type="entry name" value="RadA_bact"/>
    <property type="match status" value="1"/>
</dbReference>
<dbReference type="FunFam" id="3.40.50.300:FF:000050">
    <property type="entry name" value="DNA repair protein RadA"/>
    <property type="match status" value="1"/>
</dbReference>
<evidence type="ECO:0000256" key="1">
    <source>
        <dbReference type="ARBA" id="ARBA00022723"/>
    </source>
</evidence>
<comment type="caution">
    <text evidence="15">The sequence shown here is derived from an EMBL/GenBank/DDBJ whole genome shotgun (WGS) entry which is preliminary data.</text>
</comment>
<proteinExistence type="inferred from homology"/>
<dbReference type="InterPro" id="IPR004504">
    <property type="entry name" value="DNA_repair_RadA"/>
</dbReference>
<dbReference type="InterPro" id="IPR027417">
    <property type="entry name" value="P-loop_NTPase"/>
</dbReference>
<dbReference type="Pfam" id="PF18073">
    <property type="entry name" value="Zn_ribbon_LapB"/>
    <property type="match status" value="1"/>
</dbReference>
<dbReference type="GO" id="GO:0016787">
    <property type="term" value="F:hydrolase activity"/>
    <property type="evidence" value="ECO:0007669"/>
    <property type="project" value="UniProtKB-KW"/>
</dbReference>
<dbReference type="GO" id="GO:0008270">
    <property type="term" value="F:zinc ion binding"/>
    <property type="evidence" value="ECO:0007669"/>
    <property type="project" value="UniProtKB-KW"/>
</dbReference>
<evidence type="ECO:0000313" key="15">
    <source>
        <dbReference type="EMBL" id="OGC57344.1"/>
    </source>
</evidence>
<dbReference type="CDD" id="cd01121">
    <property type="entry name" value="RadA_SMS_N"/>
    <property type="match status" value="1"/>
</dbReference>
<dbReference type="InterPro" id="IPR003593">
    <property type="entry name" value="AAA+_ATPase"/>
</dbReference>
<dbReference type="InterPro" id="IPR020568">
    <property type="entry name" value="Ribosomal_Su5_D2-typ_SF"/>
</dbReference>
<evidence type="ECO:0000256" key="4">
    <source>
        <dbReference type="ARBA" id="ARBA00022771"/>
    </source>
</evidence>
<evidence type="ECO:0000256" key="8">
    <source>
        <dbReference type="ARBA" id="ARBA00023016"/>
    </source>
</evidence>
<dbReference type="STRING" id="1802630.A3H26_00040"/>
<keyword evidence="8 11" id="KW-0346">Stress response</keyword>
<dbReference type="InterPro" id="IPR014721">
    <property type="entry name" value="Ribsml_uS5_D2-typ_fold_subgr"/>
</dbReference>
<reference evidence="15 16" key="1">
    <citation type="journal article" date="2016" name="Nat. Commun.">
        <title>Thousands of microbial genomes shed light on interconnected biogeochemical processes in an aquifer system.</title>
        <authorList>
            <person name="Anantharaman K."/>
            <person name="Brown C.T."/>
            <person name="Hug L.A."/>
            <person name="Sharon I."/>
            <person name="Castelle C.J."/>
            <person name="Probst A.J."/>
            <person name="Thomas B.C."/>
            <person name="Singh A."/>
            <person name="Wilkins M.J."/>
            <person name="Karaoz U."/>
            <person name="Brodie E.L."/>
            <person name="Williams K.H."/>
            <person name="Hubbard S.S."/>
            <person name="Banfield J.F."/>
        </authorList>
    </citation>
    <scope>NUCLEOTIDE SEQUENCE [LARGE SCALE GENOMIC DNA]</scope>
</reference>
<comment type="domain">
    <text evidence="11">The middle region has homology to RecA with ATPase motifs including the RadA KNRFG motif, while the C-terminus is homologous to Lon protease.</text>
</comment>
<dbReference type="Pfam" id="PF13541">
    <property type="entry name" value="ChlI"/>
    <property type="match status" value="1"/>
</dbReference>
<evidence type="ECO:0000259" key="14">
    <source>
        <dbReference type="PROSITE" id="PS50162"/>
    </source>
</evidence>
<dbReference type="PANTHER" id="PTHR32472">
    <property type="entry name" value="DNA REPAIR PROTEIN RADA"/>
    <property type="match status" value="1"/>
</dbReference>
<evidence type="ECO:0000313" key="16">
    <source>
        <dbReference type="Proteomes" id="UP000177763"/>
    </source>
</evidence>
<dbReference type="GO" id="GO:0005524">
    <property type="term" value="F:ATP binding"/>
    <property type="evidence" value="ECO:0007669"/>
    <property type="project" value="UniProtKB-UniRule"/>
</dbReference>
<dbReference type="PRINTS" id="PR01874">
    <property type="entry name" value="DNAREPAIRADA"/>
</dbReference>
<dbReference type="GO" id="GO:0003684">
    <property type="term" value="F:damaged DNA binding"/>
    <property type="evidence" value="ECO:0007669"/>
    <property type="project" value="InterPro"/>
</dbReference>
<dbReference type="Gene3D" id="3.40.50.300">
    <property type="entry name" value="P-loop containing nucleotide triphosphate hydrolases"/>
    <property type="match status" value="1"/>
</dbReference>
<evidence type="ECO:0000256" key="11">
    <source>
        <dbReference type="HAMAP-Rule" id="MF_01498"/>
    </source>
</evidence>
<dbReference type="SUPFAM" id="SSF52540">
    <property type="entry name" value="P-loop containing nucleoside triphosphate hydrolases"/>
    <property type="match status" value="1"/>
</dbReference>
<keyword evidence="2 11" id="KW-0547">Nucleotide-binding</keyword>
<dbReference type="Pfam" id="PF13481">
    <property type="entry name" value="AAA_25"/>
    <property type="match status" value="1"/>
</dbReference>
<keyword evidence="1 11" id="KW-0479">Metal-binding</keyword>
<sequence>MSIKQKSVYVCQNCSFETSNWVGQCPECGTWNSFVESVVSAKSIIGTKGFGISRRGLLSTNIMAPVQLSKVSSDTYTRISSNISEFDHVLGGGFVPGQVVLIAGDPGIGKSTLLTQIAKELKNKKVLYICGEESPGQIKIRAERMGYKAENLFVLSENDADVISESLNEKKDYALVIVDSIQTLTTQQLTGVAGSVGQVKACAQILTDCAKRTNVPLILIGHVTKEGTVAGPKVLEHLVDTVLYLEGDSQHLYRILKTTKNRFGPISEVGVFEMNEKGMEQVTNPSKLFLNERLEKASGSCVTVVMEGFRPILFEIQALVSRTAFGYPKRTASGFNANRLSVLIATLEKRCSLNLSTFDVYVNVAGGFKISDYACDLAVCLAIASSLKDKTVGAKTAVFGECGLLGEIRKVSHAVQREKEAKKMGFTNIISPENTRTLKEAVAKLWS</sequence>
<accession>A0A1F4VJM9</accession>
<dbReference type="SMART" id="SM00382">
    <property type="entry name" value="AAA"/>
    <property type="match status" value="1"/>
</dbReference>
<evidence type="ECO:0000256" key="5">
    <source>
        <dbReference type="ARBA" id="ARBA00022801"/>
    </source>
</evidence>
<keyword evidence="7 11" id="KW-0067">ATP-binding</keyword>
<feature type="domain" description="RecA family profile 1" evidence="14">
    <location>
        <begin position="75"/>
        <end position="223"/>
    </location>
</feature>
<comment type="similarity">
    <text evidence="11 13">Belongs to the RecA family. RadA subfamily.</text>
</comment>
<evidence type="ECO:0000256" key="12">
    <source>
        <dbReference type="NCBIfam" id="TIGR00416"/>
    </source>
</evidence>
<evidence type="ECO:0000256" key="7">
    <source>
        <dbReference type="ARBA" id="ARBA00022840"/>
    </source>
</evidence>
<dbReference type="PROSITE" id="PS50162">
    <property type="entry name" value="RECA_2"/>
    <property type="match status" value="1"/>
</dbReference>
<evidence type="ECO:0000256" key="3">
    <source>
        <dbReference type="ARBA" id="ARBA00022763"/>
    </source>
</evidence>
<dbReference type="Gene3D" id="3.30.230.10">
    <property type="match status" value="1"/>
</dbReference>
<comment type="function">
    <text evidence="11">Plays a role in repairing double-strand DNA breaks, probably involving stabilizing or processing branched DNA or blocked replication forks.</text>
</comment>
<evidence type="ECO:0000256" key="9">
    <source>
        <dbReference type="ARBA" id="ARBA00023125"/>
    </source>
</evidence>
<protein>
    <recommendedName>
        <fullName evidence="11 12">DNA repair protein RadA</fullName>
    </recommendedName>
</protein>
<keyword evidence="10 11" id="KW-0234">DNA repair</keyword>
<dbReference type="GO" id="GO:0140664">
    <property type="term" value="F:ATP-dependent DNA damage sensor activity"/>
    <property type="evidence" value="ECO:0007669"/>
    <property type="project" value="InterPro"/>
</dbReference>
<feature type="binding site" evidence="11">
    <location>
        <begin position="104"/>
        <end position="111"/>
    </location>
    <ligand>
        <name>ATP</name>
        <dbReference type="ChEBI" id="CHEBI:30616"/>
    </ligand>
</feature>
<dbReference type="SUPFAM" id="SSF54211">
    <property type="entry name" value="Ribosomal protein S5 domain 2-like"/>
    <property type="match status" value="1"/>
</dbReference>
<keyword evidence="4 13" id="KW-0863">Zinc-finger</keyword>
<dbReference type="GO" id="GO:0000725">
    <property type="term" value="P:recombinational repair"/>
    <property type="evidence" value="ECO:0007669"/>
    <property type="project" value="UniProtKB-UniRule"/>
</dbReference>
<keyword evidence="5" id="KW-0378">Hydrolase</keyword>
<dbReference type="Proteomes" id="UP000177763">
    <property type="component" value="Unassembled WGS sequence"/>
</dbReference>
<dbReference type="NCBIfam" id="TIGR00416">
    <property type="entry name" value="sms"/>
    <property type="match status" value="1"/>
</dbReference>
<feature type="region of interest" description="Lon-protease-like" evidence="11">
    <location>
        <begin position="359"/>
        <end position="447"/>
    </location>
</feature>
<evidence type="ECO:0000256" key="13">
    <source>
        <dbReference type="RuleBase" id="RU003555"/>
    </source>
</evidence>
<dbReference type="EMBL" id="MEVN01000015">
    <property type="protein sequence ID" value="OGC57344.1"/>
    <property type="molecule type" value="Genomic_DNA"/>
</dbReference>
<dbReference type="GO" id="GO:0005829">
    <property type="term" value="C:cytosol"/>
    <property type="evidence" value="ECO:0007669"/>
    <property type="project" value="TreeGrafter"/>
</dbReference>